<gene>
    <name evidence="1" type="ORF">AWW68_00390</name>
</gene>
<evidence type="ECO:0008006" key="3">
    <source>
        <dbReference type="Google" id="ProtNLM"/>
    </source>
</evidence>
<dbReference type="AlphaFoldDB" id="A0A150XEZ7"/>
<reference evidence="1 2" key="1">
    <citation type="submission" date="2016-01" db="EMBL/GenBank/DDBJ databases">
        <title>Genome sequencing of Roseivirga spongicola UST030701-084.</title>
        <authorList>
            <person name="Selvaratnam C."/>
            <person name="Thevarajoo S."/>
            <person name="Goh K.M."/>
            <person name="Ee R."/>
            <person name="Chan K.-G."/>
            <person name="Chong C.S."/>
        </authorList>
    </citation>
    <scope>NUCLEOTIDE SEQUENCE [LARGE SCALE GENOMIC DNA]</scope>
    <source>
        <strain evidence="1 2">UST030701-084</strain>
    </source>
</reference>
<protein>
    <recommendedName>
        <fullName evidence="3">WG repeat-containing protein</fullName>
    </recommendedName>
</protein>
<keyword evidence="2" id="KW-1185">Reference proteome</keyword>
<dbReference type="STRING" id="333140.AWW68_00390"/>
<evidence type="ECO:0000313" key="2">
    <source>
        <dbReference type="Proteomes" id="UP000075606"/>
    </source>
</evidence>
<proteinExistence type="predicted"/>
<evidence type="ECO:0000313" key="1">
    <source>
        <dbReference type="EMBL" id="KYG77262.1"/>
    </source>
</evidence>
<sequence>MYQIDDYQVLFDSVIIYEAPGRVLDYILYNEDLILVYDVKDVFDNYEKAIGLEIRNHNVLRVSSSGKEIWKISDCEKAYGFWAIYIKNKKFYAAGFDDRKHIFDPETGKTLGWGYPSENN</sequence>
<name>A0A150XEZ7_9BACT</name>
<organism evidence="1 2">
    <name type="scientific">Roseivirga spongicola</name>
    <dbReference type="NCBI Taxonomy" id="333140"/>
    <lineage>
        <taxon>Bacteria</taxon>
        <taxon>Pseudomonadati</taxon>
        <taxon>Bacteroidota</taxon>
        <taxon>Cytophagia</taxon>
        <taxon>Cytophagales</taxon>
        <taxon>Roseivirgaceae</taxon>
        <taxon>Roseivirga</taxon>
    </lineage>
</organism>
<dbReference type="EMBL" id="LRPC01000001">
    <property type="protein sequence ID" value="KYG77262.1"/>
    <property type="molecule type" value="Genomic_DNA"/>
</dbReference>
<dbReference type="RefSeq" id="WP_068215431.1">
    <property type="nucleotide sequence ID" value="NZ_CP139724.1"/>
</dbReference>
<dbReference type="Proteomes" id="UP000075606">
    <property type="component" value="Unassembled WGS sequence"/>
</dbReference>
<comment type="caution">
    <text evidence="1">The sequence shown here is derived from an EMBL/GenBank/DDBJ whole genome shotgun (WGS) entry which is preliminary data.</text>
</comment>
<accession>A0A150XEZ7</accession>